<evidence type="ECO:0000313" key="3">
    <source>
        <dbReference type="EMBL" id="TWT70421.1"/>
    </source>
</evidence>
<comment type="caution">
    <text evidence="3">The sequence shown here is derived from an EMBL/GenBank/DDBJ whole genome shotgun (WGS) entry which is preliminary data.</text>
</comment>
<dbReference type="EMBL" id="SJPL01000001">
    <property type="protein sequence ID" value="TWT70421.1"/>
    <property type="molecule type" value="Genomic_DNA"/>
</dbReference>
<name>A0A5C5Y7F2_9PLAN</name>
<protein>
    <recommendedName>
        <fullName evidence="2">DUF1559 domain-containing protein</fullName>
    </recommendedName>
</protein>
<dbReference type="Proteomes" id="UP000317238">
    <property type="component" value="Unassembled WGS sequence"/>
</dbReference>
<accession>A0A5C5Y7F2</accession>
<reference evidence="3 4" key="1">
    <citation type="submission" date="2019-02" db="EMBL/GenBank/DDBJ databases">
        <title>Deep-cultivation of Planctomycetes and their phenomic and genomic characterization uncovers novel biology.</title>
        <authorList>
            <person name="Wiegand S."/>
            <person name="Jogler M."/>
            <person name="Boedeker C."/>
            <person name="Pinto D."/>
            <person name="Vollmers J."/>
            <person name="Rivas-Marin E."/>
            <person name="Kohn T."/>
            <person name="Peeters S.H."/>
            <person name="Heuer A."/>
            <person name="Rast P."/>
            <person name="Oberbeckmann S."/>
            <person name="Bunk B."/>
            <person name="Jeske O."/>
            <person name="Meyerdierks A."/>
            <person name="Storesund J.E."/>
            <person name="Kallscheuer N."/>
            <person name="Luecker S."/>
            <person name="Lage O.M."/>
            <person name="Pohl T."/>
            <person name="Merkel B.J."/>
            <person name="Hornburger P."/>
            <person name="Mueller R.-W."/>
            <person name="Bruemmer F."/>
            <person name="Labrenz M."/>
            <person name="Spormann A.M."/>
            <person name="Op Den Camp H."/>
            <person name="Overmann J."/>
            <person name="Amann R."/>
            <person name="Jetten M.S.M."/>
            <person name="Mascher T."/>
            <person name="Medema M.H."/>
            <person name="Devos D.P."/>
            <person name="Kaster A.-K."/>
            <person name="Ovreas L."/>
            <person name="Rohde M."/>
            <person name="Galperin M.Y."/>
            <person name="Jogler C."/>
        </authorList>
    </citation>
    <scope>NUCLEOTIDE SEQUENCE [LARGE SCALE GENOMIC DNA]</scope>
    <source>
        <strain evidence="3 4">Pan14r</strain>
    </source>
</reference>
<dbReference type="PANTHER" id="PTHR30093:SF2">
    <property type="entry name" value="TYPE II SECRETION SYSTEM PROTEIN H"/>
    <property type="match status" value="1"/>
</dbReference>
<dbReference type="AlphaFoldDB" id="A0A5C5Y7F2"/>
<evidence type="ECO:0000259" key="2">
    <source>
        <dbReference type="Pfam" id="PF07596"/>
    </source>
</evidence>
<sequence length="556" mass="60785" precursor="true">MSLSTVANCRILSPAASTAAFLLMALFGGTCDAQSDDERASGGSLVDSAYLPPTSIATARIRPQLLLESEIFQWMPIEVAEAWTQEALGLDLRSVQDVRFVLNFPAGRGAPPMGFVIRLSQPFDPAGIDPELLAVEDPQMVGQRQVYALGDRQMPFLLHALDPQTILIASPTMLEPMILAEDGTGELADLVATESSDQPAVEIGIGMLMLRPIAMQMAQQAGEDLPPPMRRLTEVPNYLDAIWLNVSAKQATFHTELRLIASDDGAAEKLQDIVDEAIVNARDMFVQQMDAEVDDDGPIGQAQRAYARRLADGMLAMMQPQREGDRLLYEAESGVSVAAVGVLTGLLLPAVQAARNAARRVATANNLKQIGLAMHNYHSAYRKLPGPAIVDEDGKPLLSWRVAVLPFVEQQTLYEQFHLDEPWDSPHNIQLIDQMPDVYRDPDIETDPGETIYHAMVDDKALQKHGGPNRFRDCLDGLSNTIMAVQVTKENAVPWTAPVDFEIDWDAPLAGIKRMEPGGVQVLMADGAVLVFDESLGTETFKKMITRAGKEIIDAR</sequence>
<dbReference type="InterPro" id="IPR045584">
    <property type="entry name" value="Pilin-like"/>
</dbReference>
<dbReference type="InterPro" id="IPR011453">
    <property type="entry name" value="DUF1559"/>
</dbReference>
<dbReference type="PANTHER" id="PTHR30093">
    <property type="entry name" value="GENERAL SECRETION PATHWAY PROTEIN G"/>
    <property type="match status" value="1"/>
</dbReference>
<dbReference type="SUPFAM" id="SSF54523">
    <property type="entry name" value="Pili subunits"/>
    <property type="match status" value="1"/>
</dbReference>
<evidence type="ECO:0000313" key="4">
    <source>
        <dbReference type="Proteomes" id="UP000317238"/>
    </source>
</evidence>
<dbReference type="OrthoDB" id="285651at2"/>
<keyword evidence="4" id="KW-1185">Reference proteome</keyword>
<feature type="signal peptide" evidence="1">
    <location>
        <begin position="1"/>
        <end position="19"/>
    </location>
</feature>
<feature type="domain" description="DUF1559" evidence="2">
    <location>
        <begin position="352"/>
        <end position="434"/>
    </location>
</feature>
<dbReference type="Pfam" id="PF07596">
    <property type="entry name" value="SBP_bac_10"/>
    <property type="match status" value="1"/>
</dbReference>
<keyword evidence="1" id="KW-0732">Signal</keyword>
<gene>
    <name evidence="3" type="ORF">Pan14r_27270</name>
</gene>
<organism evidence="3 4">
    <name type="scientific">Crateriforma conspicua</name>
    <dbReference type="NCBI Taxonomy" id="2527996"/>
    <lineage>
        <taxon>Bacteria</taxon>
        <taxon>Pseudomonadati</taxon>
        <taxon>Planctomycetota</taxon>
        <taxon>Planctomycetia</taxon>
        <taxon>Planctomycetales</taxon>
        <taxon>Planctomycetaceae</taxon>
        <taxon>Crateriforma</taxon>
    </lineage>
</organism>
<proteinExistence type="predicted"/>
<feature type="chain" id="PRO_5022667620" description="DUF1559 domain-containing protein" evidence="1">
    <location>
        <begin position="20"/>
        <end position="556"/>
    </location>
</feature>
<dbReference type="RefSeq" id="WP_146439329.1">
    <property type="nucleotide sequence ID" value="NZ_SJPL01000001.1"/>
</dbReference>
<evidence type="ECO:0000256" key="1">
    <source>
        <dbReference type="SAM" id="SignalP"/>
    </source>
</evidence>